<protein>
    <submittedName>
        <fullName evidence="1">Uncharacterized protein</fullName>
    </submittedName>
</protein>
<accession>A0A844GPU0</accession>
<comment type="caution">
    <text evidence="1">The sequence shown here is derived from an EMBL/GenBank/DDBJ whole genome shotgun (WGS) entry which is preliminary data.</text>
</comment>
<evidence type="ECO:0000313" key="2">
    <source>
        <dbReference type="Proteomes" id="UP000437824"/>
    </source>
</evidence>
<name>A0A844GPU0_9FIRM</name>
<organism evidence="1 2">
    <name type="scientific">Blautia luti DSM 14534 = JCM 17040</name>
    <dbReference type="NCBI Taxonomy" id="649762"/>
    <lineage>
        <taxon>Bacteria</taxon>
        <taxon>Bacillati</taxon>
        <taxon>Bacillota</taxon>
        <taxon>Clostridia</taxon>
        <taxon>Lachnospirales</taxon>
        <taxon>Lachnospiraceae</taxon>
        <taxon>Blautia</taxon>
    </lineage>
</organism>
<dbReference type="AlphaFoldDB" id="A0A844GPU0"/>
<sequence>MLYKGVLYHKRTKSNKNQCCWHLCPLPLNNEVLLAMIILPECTYANDCTVVDFEEKDWFKITV</sequence>
<dbReference type="EMBL" id="WMBC01000018">
    <property type="protein sequence ID" value="MTD62710.1"/>
    <property type="molecule type" value="Genomic_DNA"/>
</dbReference>
<proteinExistence type="predicted"/>
<evidence type="ECO:0000313" key="1">
    <source>
        <dbReference type="EMBL" id="MTD62710.1"/>
    </source>
</evidence>
<reference evidence="1 2" key="1">
    <citation type="submission" date="2019-11" db="EMBL/GenBank/DDBJ databases">
        <title>Draft genome sequence of Blautia luti DSM 14534T, isolated from human stool.</title>
        <authorList>
            <person name="Ortiz R."/>
            <person name="Melis-Arcos F."/>
            <person name="Covarrubias P."/>
            <person name="Cardenas J.P."/>
            <person name="Perez-Donoso J."/>
            <person name="Almonacid D."/>
        </authorList>
    </citation>
    <scope>NUCLEOTIDE SEQUENCE [LARGE SCALE GENOMIC DNA]</scope>
    <source>
        <strain evidence="1 2">DSM 14534</strain>
    </source>
</reference>
<dbReference type="Proteomes" id="UP000437824">
    <property type="component" value="Unassembled WGS sequence"/>
</dbReference>
<gene>
    <name evidence="1" type="ORF">GKZ57_16090</name>
</gene>